<keyword evidence="3" id="KW-1185">Reference proteome</keyword>
<name>H1XTQ3_CALAY</name>
<dbReference type="PaxDb" id="880073-Calab_1914"/>
<dbReference type="Proteomes" id="UP000183868">
    <property type="component" value="Chromosome"/>
</dbReference>
<dbReference type="EMBL" id="CM001402">
    <property type="protein sequence ID" value="EHO41528.1"/>
    <property type="molecule type" value="Genomic_DNA"/>
</dbReference>
<sequence>MFFVFLFILIVFILWAIVLYVRKSHWDTIHRNLLDLEDHFEGKVIRRGFAARPFFHGKVKGYPFTLNISTERLKDKRMNYVDISWDLPAGEALTISELEWLKKQRENNTEGLTVVEAENGKKFAFIHKNKKRLEQIVGYPVVKDFINHFEELCYVFLSKNGLICEFSTDNLARATEFESLNKRLDLLKKLGEAFKQ</sequence>
<accession>H1XTQ3</accession>
<reference evidence="1 4" key="2">
    <citation type="submission" date="2016-11" db="EMBL/GenBank/DDBJ databases">
        <title>Genomic analysis of Caldithrix abyssi and proposal of a novel bacterial phylum Caldithrichaeota.</title>
        <authorList>
            <person name="Kublanov I."/>
            <person name="Sigalova O."/>
            <person name="Gavrilov S."/>
            <person name="Lebedinsky A."/>
            <person name="Ivanova N."/>
            <person name="Daum C."/>
            <person name="Reddy T."/>
            <person name="Klenk H.P."/>
            <person name="Goker M."/>
            <person name="Reva O."/>
            <person name="Miroshnichenko M."/>
            <person name="Kyprides N."/>
            <person name="Woyke T."/>
            <person name="Gelfand M."/>
        </authorList>
    </citation>
    <scope>NUCLEOTIDE SEQUENCE [LARGE SCALE GENOMIC DNA]</scope>
    <source>
        <strain evidence="1 4">LF13</strain>
    </source>
</reference>
<dbReference type="STRING" id="880073.Cabys_675"/>
<organism evidence="2 3">
    <name type="scientific">Caldithrix abyssi DSM 13497</name>
    <dbReference type="NCBI Taxonomy" id="880073"/>
    <lineage>
        <taxon>Bacteria</taxon>
        <taxon>Pseudomonadati</taxon>
        <taxon>Calditrichota</taxon>
        <taxon>Calditrichia</taxon>
        <taxon>Calditrichales</taxon>
        <taxon>Calditrichaceae</taxon>
        <taxon>Caldithrix</taxon>
    </lineage>
</organism>
<reference evidence="2 3" key="1">
    <citation type="submission" date="2011-09" db="EMBL/GenBank/DDBJ databases">
        <title>The permanent draft genome of Caldithrix abyssi DSM 13497.</title>
        <authorList>
            <consortium name="US DOE Joint Genome Institute (JGI-PGF)"/>
            <person name="Lucas S."/>
            <person name="Han J."/>
            <person name="Lapidus A."/>
            <person name="Bruce D."/>
            <person name="Goodwin L."/>
            <person name="Pitluck S."/>
            <person name="Peters L."/>
            <person name="Kyrpides N."/>
            <person name="Mavromatis K."/>
            <person name="Ivanova N."/>
            <person name="Mikhailova N."/>
            <person name="Chertkov O."/>
            <person name="Detter J.C."/>
            <person name="Tapia R."/>
            <person name="Han C."/>
            <person name="Land M."/>
            <person name="Hauser L."/>
            <person name="Markowitz V."/>
            <person name="Cheng J.-F."/>
            <person name="Hugenholtz P."/>
            <person name="Woyke T."/>
            <person name="Wu D."/>
            <person name="Spring S."/>
            <person name="Brambilla E."/>
            <person name="Klenk H.-P."/>
            <person name="Eisen J.A."/>
        </authorList>
    </citation>
    <scope>NUCLEOTIDE SEQUENCE [LARGE SCALE GENOMIC DNA]</scope>
    <source>
        <strain evidence="2 3">DSM 13497</strain>
    </source>
</reference>
<dbReference type="InParanoid" id="H1XTQ3"/>
<dbReference type="RefSeq" id="WP_006928675.1">
    <property type="nucleotide sequence ID" value="NZ_CM001402.1"/>
</dbReference>
<dbReference type="KEGG" id="caby:Cabys_675"/>
<gene>
    <name evidence="1" type="ORF">Cabys_675</name>
    <name evidence="2" type="ORF">Calab_1914</name>
</gene>
<protein>
    <submittedName>
        <fullName evidence="2">Uncharacterized protein</fullName>
    </submittedName>
</protein>
<evidence type="ECO:0000313" key="4">
    <source>
        <dbReference type="Proteomes" id="UP000183868"/>
    </source>
</evidence>
<dbReference type="EMBL" id="CP018099">
    <property type="protein sequence ID" value="APF17426.1"/>
    <property type="molecule type" value="Genomic_DNA"/>
</dbReference>
<dbReference type="Proteomes" id="UP000004671">
    <property type="component" value="Chromosome"/>
</dbReference>
<dbReference type="HOGENOM" id="CLU_1388016_0_0_0"/>
<proteinExistence type="predicted"/>
<evidence type="ECO:0000313" key="3">
    <source>
        <dbReference type="Proteomes" id="UP000004671"/>
    </source>
</evidence>
<evidence type="ECO:0000313" key="2">
    <source>
        <dbReference type="EMBL" id="EHO41528.1"/>
    </source>
</evidence>
<evidence type="ECO:0000313" key="1">
    <source>
        <dbReference type="EMBL" id="APF17426.1"/>
    </source>
</evidence>
<dbReference type="AlphaFoldDB" id="H1XTQ3"/>